<evidence type="ECO:0000313" key="3">
    <source>
        <dbReference type="RefSeq" id="XP_021845682.2"/>
    </source>
</evidence>
<evidence type="ECO:0000313" key="2">
    <source>
        <dbReference type="Proteomes" id="UP000813463"/>
    </source>
</evidence>
<reference evidence="3" key="2">
    <citation type="submission" date="2025-08" db="UniProtKB">
        <authorList>
            <consortium name="RefSeq"/>
        </authorList>
    </citation>
    <scope>IDENTIFICATION</scope>
    <source>
        <tissue evidence="3">Leaf</tissue>
    </source>
</reference>
<dbReference type="InterPro" id="IPR032675">
    <property type="entry name" value="LRR_dom_sf"/>
</dbReference>
<accession>A0A9R0IA92</accession>
<proteinExistence type="predicted"/>
<sequence length="431" mass="50494">MENSSKKKQDVCDEQGKCRDRLSELPDEILVQILSFLPIRDAVRSVLLRRFGELWSFLPTLKFEGDKEEFVRKVMEYHKCPTMDELELSRGHDLSEKEFIKLTNMALSKKAKVFRVYSENHYYNLPSRFFTNQYIVSLTLYNMSIKLPNRVHMKSLRKLELFFVSIDDKTFKVVISGSPCLQELVIMNPDILHDIHFTSPSIEKLELDLCLHFAIQHDAFYSLNCPNLKILHVSEVCLKHLKLIDVSSVREAKILYCRIAFDRYHFEKLIENFRNAEFFRLEDDAYMQLKHCGSQKLTCRDNQWIRLALRSGIQGGCLLDISTLLRNSWRLKQLIIYADVGFFCNCNLLLHDLPSPCVMEKLITVTIREYEKPCKALLQLIEFLLKSAVVLEKMVIVCNKKDQLFSSEGQEFYFQLLSFPRASRKARVIFA</sequence>
<organism evidence="2 3">
    <name type="scientific">Spinacia oleracea</name>
    <name type="common">Spinach</name>
    <dbReference type="NCBI Taxonomy" id="3562"/>
    <lineage>
        <taxon>Eukaryota</taxon>
        <taxon>Viridiplantae</taxon>
        <taxon>Streptophyta</taxon>
        <taxon>Embryophyta</taxon>
        <taxon>Tracheophyta</taxon>
        <taxon>Spermatophyta</taxon>
        <taxon>Magnoliopsida</taxon>
        <taxon>eudicotyledons</taxon>
        <taxon>Gunneridae</taxon>
        <taxon>Pentapetalae</taxon>
        <taxon>Caryophyllales</taxon>
        <taxon>Chenopodiaceae</taxon>
        <taxon>Chenopodioideae</taxon>
        <taxon>Anserineae</taxon>
        <taxon>Spinacia</taxon>
    </lineage>
</organism>
<dbReference type="Proteomes" id="UP000813463">
    <property type="component" value="Chromosome 1"/>
</dbReference>
<dbReference type="Pfam" id="PF24758">
    <property type="entry name" value="LRR_At5g56370"/>
    <property type="match status" value="1"/>
</dbReference>
<dbReference type="RefSeq" id="XP_021845682.2">
    <property type="nucleotide sequence ID" value="XM_021989990.2"/>
</dbReference>
<dbReference type="Gene3D" id="3.80.10.10">
    <property type="entry name" value="Ribonuclease Inhibitor"/>
    <property type="match status" value="1"/>
</dbReference>
<evidence type="ECO:0000259" key="1">
    <source>
        <dbReference type="PROSITE" id="PS50181"/>
    </source>
</evidence>
<dbReference type="SMART" id="SM00579">
    <property type="entry name" value="FBD"/>
    <property type="match status" value="1"/>
</dbReference>
<reference evidence="2" key="1">
    <citation type="journal article" date="2021" name="Nat. Commun.">
        <title>Genomic analyses provide insights into spinach domestication and the genetic basis of agronomic traits.</title>
        <authorList>
            <person name="Cai X."/>
            <person name="Sun X."/>
            <person name="Xu C."/>
            <person name="Sun H."/>
            <person name="Wang X."/>
            <person name="Ge C."/>
            <person name="Zhang Z."/>
            <person name="Wang Q."/>
            <person name="Fei Z."/>
            <person name="Jiao C."/>
            <person name="Wang Q."/>
        </authorList>
    </citation>
    <scope>NUCLEOTIDE SEQUENCE [LARGE SCALE GENOMIC DNA]</scope>
    <source>
        <strain evidence="2">cv. Varoflay</strain>
    </source>
</reference>
<dbReference type="InterPro" id="IPR055411">
    <property type="entry name" value="LRR_FXL15/At3g58940/PEG3-like"/>
</dbReference>
<dbReference type="Pfam" id="PF08387">
    <property type="entry name" value="FBD"/>
    <property type="match status" value="1"/>
</dbReference>
<dbReference type="SUPFAM" id="SSF52047">
    <property type="entry name" value="RNI-like"/>
    <property type="match status" value="1"/>
</dbReference>
<dbReference type="InterPro" id="IPR006566">
    <property type="entry name" value="FBD"/>
</dbReference>
<dbReference type="PROSITE" id="PS50181">
    <property type="entry name" value="FBOX"/>
    <property type="match status" value="1"/>
</dbReference>
<dbReference type="InterPro" id="IPR050232">
    <property type="entry name" value="FBL13/AtMIF1-like"/>
</dbReference>
<name>A0A9R0IA92_SPIOL</name>
<dbReference type="PANTHER" id="PTHR31900:SF31">
    <property type="entry name" value="F-BOX_LRR-REPEAT PROTEIN 13-LIKE"/>
    <property type="match status" value="1"/>
</dbReference>
<dbReference type="AlphaFoldDB" id="A0A9R0IA92"/>
<dbReference type="PANTHER" id="PTHR31900">
    <property type="entry name" value="F-BOX/RNI SUPERFAMILY PROTEIN-RELATED"/>
    <property type="match status" value="1"/>
</dbReference>
<feature type="domain" description="F-box" evidence="1">
    <location>
        <begin position="19"/>
        <end position="44"/>
    </location>
</feature>
<dbReference type="Gene3D" id="1.20.1280.50">
    <property type="match status" value="1"/>
</dbReference>
<gene>
    <name evidence="3" type="primary">LOC110785539</name>
</gene>
<dbReference type="GeneID" id="110785539"/>
<dbReference type="InterPro" id="IPR001810">
    <property type="entry name" value="F-box_dom"/>
</dbReference>
<dbReference type="SUPFAM" id="SSF81383">
    <property type="entry name" value="F-box domain"/>
    <property type="match status" value="1"/>
</dbReference>
<dbReference type="InterPro" id="IPR036047">
    <property type="entry name" value="F-box-like_dom_sf"/>
</dbReference>
<keyword evidence="2" id="KW-1185">Reference proteome</keyword>
<dbReference type="KEGG" id="soe:110785539"/>
<protein>
    <submittedName>
        <fullName evidence="3">F-box/FBD/LRR-repeat protein At2g04230-like</fullName>
    </submittedName>
</protein>